<organism evidence="4">
    <name type="scientific">Naegleria gruberi</name>
    <name type="common">Amoeba</name>
    <dbReference type="NCBI Taxonomy" id="5762"/>
    <lineage>
        <taxon>Eukaryota</taxon>
        <taxon>Discoba</taxon>
        <taxon>Heterolobosea</taxon>
        <taxon>Tetramitia</taxon>
        <taxon>Eutetramitia</taxon>
        <taxon>Vahlkampfiidae</taxon>
        <taxon>Naegleria</taxon>
    </lineage>
</organism>
<name>D2VG84_NAEGR</name>
<feature type="domain" description="RDRP core" evidence="2">
    <location>
        <begin position="110"/>
        <end position="345"/>
    </location>
</feature>
<dbReference type="Pfam" id="PF05183">
    <property type="entry name" value="RdRP"/>
    <property type="match status" value="2"/>
</dbReference>
<comment type="similarity">
    <text evidence="1">Belongs to the RdRP family.</text>
</comment>
<comment type="catalytic activity">
    <reaction evidence="1">
        <text>RNA(n) + a ribonucleoside 5'-triphosphate = RNA(n+1) + diphosphate</text>
        <dbReference type="Rhea" id="RHEA:21248"/>
        <dbReference type="Rhea" id="RHEA-COMP:14527"/>
        <dbReference type="Rhea" id="RHEA-COMP:17342"/>
        <dbReference type="ChEBI" id="CHEBI:33019"/>
        <dbReference type="ChEBI" id="CHEBI:61557"/>
        <dbReference type="ChEBI" id="CHEBI:140395"/>
        <dbReference type="EC" id="2.7.7.48"/>
    </reaction>
</comment>
<evidence type="ECO:0000313" key="4">
    <source>
        <dbReference type="Proteomes" id="UP000006671"/>
    </source>
</evidence>
<dbReference type="InterPro" id="IPR057596">
    <property type="entry name" value="RDRP_core"/>
</dbReference>
<dbReference type="PANTHER" id="PTHR23079:SF55">
    <property type="entry name" value="RNA-DIRECTED RNA POLYMERASE"/>
    <property type="match status" value="1"/>
</dbReference>
<reference evidence="3 4" key="1">
    <citation type="journal article" date="2010" name="Cell">
        <title>The genome of Naegleria gruberi illuminates early eukaryotic versatility.</title>
        <authorList>
            <person name="Fritz-Laylin L.K."/>
            <person name="Prochnik S.E."/>
            <person name="Ginger M.L."/>
            <person name="Dacks J.B."/>
            <person name="Carpenter M.L."/>
            <person name="Field M.C."/>
            <person name="Kuo A."/>
            <person name="Paredez A."/>
            <person name="Chapman J."/>
            <person name="Pham J."/>
            <person name="Shu S."/>
            <person name="Neupane R."/>
            <person name="Cipriano M."/>
            <person name="Mancuso J."/>
            <person name="Tu H."/>
            <person name="Salamov A."/>
            <person name="Lindquist E."/>
            <person name="Shapiro H."/>
            <person name="Lucas S."/>
            <person name="Grigoriev I.V."/>
            <person name="Cande W.Z."/>
            <person name="Fulton C."/>
            <person name="Rokhsar D.S."/>
            <person name="Dawson S.C."/>
        </authorList>
    </citation>
    <scope>NUCLEOTIDE SEQUENCE [LARGE SCALE GENOMIC DNA]</scope>
    <source>
        <strain evidence="3 4">NEG-M</strain>
    </source>
</reference>
<evidence type="ECO:0000259" key="2">
    <source>
        <dbReference type="Pfam" id="PF05183"/>
    </source>
</evidence>
<dbReference type="OrthoDB" id="6513042at2759"/>
<keyword evidence="1" id="KW-0696">RNA-directed RNA polymerase</keyword>
<dbReference type="eggNOG" id="KOG0988">
    <property type="taxonomic scope" value="Eukaryota"/>
</dbReference>
<evidence type="ECO:0000256" key="1">
    <source>
        <dbReference type="RuleBase" id="RU363098"/>
    </source>
</evidence>
<dbReference type="EMBL" id="GG738869">
    <property type="protein sequence ID" value="EFC44306.1"/>
    <property type="molecule type" value="Genomic_DNA"/>
</dbReference>
<keyword evidence="1" id="KW-0808">Transferase</keyword>
<dbReference type="EC" id="2.7.7.48" evidence="1"/>
<dbReference type="GO" id="GO:0003723">
    <property type="term" value="F:RNA binding"/>
    <property type="evidence" value="ECO:0007669"/>
    <property type="project" value="UniProtKB-KW"/>
</dbReference>
<accession>D2VG84</accession>
<protein>
    <recommendedName>
        <fullName evidence="1">RNA-dependent RNA polymerase</fullName>
        <ecNumber evidence="1">2.7.7.48</ecNumber>
    </recommendedName>
</protein>
<dbReference type="GeneID" id="8856770"/>
<dbReference type="KEGG" id="ngr:NAEGRDRAFT_67889"/>
<proteinExistence type="inferred from homology"/>
<dbReference type="Proteomes" id="UP000006671">
    <property type="component" value="Unassembled WGS sequence"/>
</dbReference>
<dbReference type="GO" id="GO:0003968">
    <property type="term" value="F:RNA-directed RNA polymerase activity"/>
    <property type="evidence" value="ECO:0007669"/>
    <property type="project" value="UniProtKB-KW"/>
</dbReference>
<dbReference type="AlphaFoldDB" id="D2VG84"/>
<dbReference type="InParanoid" id="D2VG84"/>
<evidence type="ECO:0000313" key="3">
    <source>
        <dbReference type="EMBL" id="EFC44306.1"/>
    </source>
</evidence>
<keyword evidence="1" id="KW-0548">Nucleotidyltransferase</keyword>
<dbReference type="RefSeq" id="XP_002677050.1">
    <property type="nucleotide sequence ID" value="XM_002677004.1"/>
</dbReference>
<dbReference type="InterPro" id="IPR007855">
    <property type="entry name" value="RDRP"/>
</dbReference>
<keyword evidence="1" id="KW-0694">RNA-binding</keyword>
<feature type="domain" description="RDRP core" evidence="2">
    <location>
        <begin position="354"/>
        <end position="524"/>
    </location>
</feature>
<dbReference type="VEuPathDB" id="AmoebaDB:NAEGRDRAFT_67889"/>
<dbReference type="GO" id="GO:0030422">
    <property type="term" value="P:siRNA processing"/>
    <property type="evidence" value="ECO:0007669"/>
    <property type="project" value="TreeGrafter"/>
</dbReference>
<dbReference type="PANTHER" id="PTHR23079">
    <property type="entry name" value="RNA-DEPENDENT RNA POLYMERASE"/>
    <property type="match status" value="1"/>
</dbReference>
<gene>
    <name evidence="3" type="ORF">NAEGRDRAFT_67889</name>
</gene>
<sequence length="553" mass="64368">MWSQAWGWLNDHCCITIDNQRSLLLHYLQKHRDAPFCKWFKEQTEQFVNAKEELTQCLYHFSQQLYRHVVTEKKCHTLFKFDESAVKQTELIRRVKSTNLKSFEFAEIDYNKVFRYYGIDKFIRVDFEDERDSTVMQTTLKGFCLYGQMFKPIGASSSLLSERGVYFTCEEDPMKMMDIFGIYASEIETKIARQCLNFTSTKETIRVHKYIVIDDINSRDGKGIVSDGIGMISYSFAKAVCCSLRDQSIDGKYVHIPRAFQIRFLGFKGMLTVCPDKIMNGNQIILRESMKKFEGNPLFNKLEIVEGLNESDTANINRQIIILLSSLQVKDEVFLNAQKKALARNKCRNDEEFRARIKNAKEKTKFFMKDSVIAKGILDETKQLKDNQVIVITKNGRMVPGGKKVIVFRNPGLHPRDVRIFETVSIPDYYQKWFGHEVDLKGSVIIFAADCQQHNIPGELGNFHLFSISNLQFKDGDRFFTSWNTEIIPQAQYIQSWWSKANEFGHTLKQFDLKKCVNTALSNFSHHLLKNYWWTSANVFEFRMSSNVSCECV</sequence>
<dbReference type="GO" id="GO:0031380">
    <property type="term" value="C:nuclear RNA-directed RNA polymerase complex"/>
    <property type="evidence" value="ECO:0007669"/>
    <property type="project" value="TreeGrafter"/>
</dbReference>
<keyword evidence="4" id="KW-1185">Reference proteome</keyword>